<name>A0AA89B1W3_9ASTE</name>
<reference evidence="7" key="1">
    <citation type="submission" date="2022-12" db="EMBL/GenBank/DDBJ databases">
        <title>Draft genome assemblies for two species of Escallonia (Escalloniales).</title>
        <authorList>
            <person name="Chanderbali A."/>
            <person name="Dervinis C."/>
            <person name="Anghel I."/>
            <person name="Soltis D."/>
            <person name="Soltis P."/>
            <person name="Zapata F."/>
        </authorList>
    </citation>
    <scope>NUCLEOTIDE SEQUENCE</scope>
    <source>
        <strain evidence="7">UCBG64.0493</strain>
        <tissue evidence="7">Leaf</tissue>
    </source>
</reference>
<dbReference type="Proteomes" id="UP001188597">
    <property type="component" value="Unassembled WGS sequence"/>
</dbReference>
<dbReference type="InterPro" id="IPR039421">
    <property type="entry name" value="Type_1_exporter"/>
</dbReference>
<dbReference type="PANTHER" id="PTHR24222">
    <property type="entry name" value="ABC TRANSPORTER B FAMILY"/>
    <property type="match status" value="1"/>
</dbReference>
<keyword evidence="3 5" id="KW-1133">Transmembrane helix</keyword>
<evidence type="ECO:0000256" key="5">
    <source>
        <dbReference type="SAM" id="Phobius"/>
    </source>
</evidence>
<dbReference type="Pfam" id="PF00664">
    <property type="entry name" value="ABC_membrane"/>
    <property type="match status" value="1"/>
</dbReference>
<evidence type="ECO:0000259" key="6">
    <source>
        <dbReference type="PROSITE" id="PS50929"/>
    </source>
</evidence>
<dbReference type="PANTHER" id="PTHR24222:SF82">
    <property type="entry name" value="ABC TRANSPORTER DOMAIN-CONTAINING PROTEIN"/>
    <property type="match status" value="1"/>
</dbReference>
<dbReference type="GO" id="GO:0140359">
    <property type="term" value="F:ABC-type transporter activity"/>
    <property type="evidence" value="ECO:0007669"/>
    <property type="project" value="InterPro"/>
</dbReference>
<proteinExistence type="predicted"/>
<dbReference type="GO" id="GO:0005524">
    <property type="term" value="F:ATP binding"/>
    <property type="evidence" value="ECO:0007669"/>
    <property type="project" value="InterPro"/>
</dbReference>
<keyword evidence="8" id="KW-1185">Reference proteome</keyword>
<evidence type="ECO:0000256" key="3">
    <source>
        <dbReference type="ARBA" id="ARBA00022989"/>
    </source>
</evidence>
<dbReference type="InterPro" id="IPR011527">
    <property type="entry name" value="ABC1_TM_dom"/>
</dbReference>
<gene>
    <name evidence="7" type="ORF">RJ639_042561</name>
</gene>
<dbReference type="Gene3D" id="1.20.1560.10">
    <property type="entry name" value="ABC transporter type 1, transmembrane domain"/>
    <property type="match status" value="1"/>
</dbReference>
<protein>
    <recommendedName>
        <fullName evidence="6">ABC transmembrane type-1 domain-containing protein</fullName>
    </recommendedName>
</protein>
<evidence type="ECO:0000256" key="2">
    <source>
        <dbReference type="ARBA" id="ARBA00022692"/>
    </source>
</evidence>
<feature type="transmembrane region" description="Helical" evidence="5">
    <location>
        <begin position="105"/>
        <end position="125"/>
    </location>
</feature>
<dbReference type="InterPro" id="IPR036640">
    <property type="entry name" value="ABC1_TM_sf"/>
</dbReference>
<comment type="subcellular location">
    <subcellularLocation>
        <location evidence="1">Membrane</location>
        <topology evidence="1">Multi-pass membrane protein</topology>
    </subcellularLocation>
</comment>
<evidence type="ECO:0000313" key="8">
    <source>
        <dbReference type="Proteomes" id="UP001188597"/>
    </source>
</evidence>
<dbReference type="EMBL" id="JAVXUP010000518">
    <property type="protein sequence ID" value="KAK3026069.1"/>
    <property type="molecule type" value="Genomic_DNA"/>
</dbReference>
<sequence length="164" mass="18218">MAFGSFGCFADGSSTPLIMLLLSKIMNKYHSSFTLNEITKDSVGFALLRGKLLALRRKYLRAVLRQDAGFHDKQNRNSTTYQIPNFIMNMSTFISSEVVALHLCWKLAIVAIPALSLLIIPGIIYKKLLAELGKQMQETFGVAGWIAEQAFSSIRTVFSYGGES</sequence>
<comment type="caution">
    <text evidence="7">The sequence shown here is derived from an EMBL/GenBank/DDBJ whole genome shotgun (WGS) entry which is preliminary data.</text>
</comment>
<keyword evidence="2 5" id="KW-0812">Transmembrane</keyword>
<dbReference type="GO" id="GO:0005886">
    <property type="term" value="C:plasma membrane"/>
    <property type="evidence" value="ECO:0007669"/>
    <property type="project" value="TreeGrafter"/>
</dbReference>
<accession>A0AA89B1W3</accession>
<dbReference type="PROSITE" id="PS50929">
    <property type="entry name" value="ABC_TM1F"/>
    <property type="match status" value="1"/>
</dbReference>
<keyword evidence="4 5" id="KW-0472">Membrane</keyword>
<evidence type="ECO:0000256" key="1">
    <source>
        <dbReference type="ARBA" id="ARBA00004141"/>
    </source>
</evidence>
<evidence type="ECO:0000313" key="7">
    <source>
        <dbReference type="EMBL" id="KAK3026069.1"/>
    </source>
</evidence>
<dbReference type="AlphaFoldDB" id="A0AA89B1W3"/>
<evidence type="ECO:0000256" key="4">
    <source>
        <dbReference type="ARBA" id="ARBA00023136"/>
    </source>
</evidence>
<organism evidence="7 8">
    <name type="scientific">Escallonia herrerae</name>
    <dbReference type="NCBI Taxonomy" id="1293975"/>
    <lineage>
        <taxon>Eukaryota</taxon>
        <taxon>Viridiplantae</taxon>
        <taxon>Streptophyta</taxon>
        <taxon>Embryophyta</taxon>
        <taxon>Tracheophyta</taxon>
        <taxon>Spermatophyta</taxon>
        <taxon>Magnoliopsida</taxon>
        <taxon>eudicotyledons</taxon>
        <taxon>Gunneridae</taxon>
        <taxon>Pentapetalae</taxon>
        <taxon>asterids</taxon>
        <taxon>campanulids</taxon>
        <taxon>Escalloniales</taxon>
        <taxon>Escalloniaceae</taxon>
        <taxon>Escallonia</taxon>
    </lineage>
</organism>
<dbReference type="SUPFAM" id="SSF90123">
    <property type="entry name" value="ABC transporter transmembrane region"/>
    <property type="match status" value="1"/>
</dbReference>
<feature type="domain" description="ABC transmembrane type-1" evidence="6">
    <location>
        <begin position="54"/>
        <end position="164"/>
    </location>
</feature>